<feature type="transmembrane region" description="Helical" evidence="6">
    <location>
        <begin position="272"/>
        <end position="291"/>
    </location>
</feature>
<keyword evidence="3 6" id="KW-1133">Transmembrane helix</keyword>
<organism evidence="8 9">
    <name type="scientific">Colletotrichum destructivum</name>
    <dbReference type="NCBI Taxonomy" id="34406"/>
    <lineage>
        <taxon>Eukaryota</taxon>
        <taxon>Fungi</taxon>
        <taxon>Dikarya</taxon>
        <taxon>Ascomycota</taxon>
        <taxon>Pezizomycotina</taxon>
        <taxon>Sordariomycetes</taxon>
        <taxon>Hypocreomycetidae</taxon>
        <taxon>Glomerellales</taxon>
        <taxon>Glomerellaceae</taxon>
        <taxon>Colletotrichum</taxon>
        <taxon>Colletotrichum destructivum species complex</taxon>
    </lineage>
</organism>
<dbReference type="PANTHER" id="PTHR33048:SF47">
    <property type="entry name" value="INTEGRAL MEMBRANE PROTEIN-RELATED"/>
    <property type="match status" value="1"/>
</dbReference>
<evidence type="ECO:0000256" key="5">
    <source>
        <dbReference type="ARBA" id="ARBA00038359"/>
    </source>
</evidence>
<comment type="subcellular location">
    <subcellularLocation>
        <location evidence="1">Membrane</location>
        <topology evidence="1">Multi-pass membrane protein</topology>
    </subcellularLocation>
</comment>
<keyword evidence="9" id="KW-1185">Reference proteome</keyword>
<evidence type="ECO:0000256" key="3">
    <source>
        <dbReference type="ARBA" id="ARBA00022989"/>
    </source>
</evidence>
<name>A0AAX4HVY8_9PEZI</name>
<sequence length="354" mass="39335">MEFSGMKSWVARSEEGESLSDIAHNLPPIPVAGLTSVIQVVTYILSVLSTLVIALRLYVRLKLSGTERTWGWDDTFAVAGWVPLWPSVAFLIIATRWGLGARDAQVPEGMLSYYQIRVKEDMFYFEVIYFASSILTKLAMAVMILRLSSTRVYAYIIWGNMAVLGTNGLICMVIMFVSCSPIPALWNEKLVGCSSAMRAPSSWPMVDWTCAVTPFFMLQGLQMPKRRKISLQVILSLGIIGSAAGLVRMGYYRAYDTKAHPHESLYDWGHTVLWSVLEACLGIIACSLPPLRKLFTSFYPSSQGKSGNQSRVMNSNNWALSQCNLEGTRSSAEGSVLREISLMTCTRFPANEGF</sequence>
<dbReference type="InterPro" id="IPR049326">
    <property type="entry name" value="Rhodopsin_dom_fungi"/>
</dbReference>
<comment type="similarity">
    <text evidence="5">Belongs to the SAT4 family.</text>
</comment>
<accession>A0AAX4HVY8</accession>
<evidence type="ECO:0000256" key="2">
    <source>
        <dbReference type="ARBA" id="ARBA00022692"/>
    </source>
</evidence>
<dbReference type="AlphaFoldDB" id="A0AAX4HVY8"/>
<evidence type="ECO:0000256" key="1">
    <source>
        <dbReference type="ARBA" id="ARBA00004141"/>
    </source>
</evidence>
<dbReference type="GeneID" id="87936642"/>
<evidence type="ECO:0000259" key="7">
    <source>
        <dbReference type="Pfam" id="PF20684"/>
    </source>
</evidence>
<proteinExistence type="inferred from homology"/>
<dbReference type="RefSeq" id="XP_062772349.1">
    <property type="nucleotide sequence ID" value="XM_062916298.1"/>
</dbReference>
<feature type="transmembrane region" description="Helical" evidence="6">
    <location>
        <begin position="152"/>
        <end position="177"/>
    </location>
</feature>
<protein>
    <recommendedName>
        <fullName evidence="7">Rhodopsin domain-containing protein</fullName>
    </recommendedName>
</protein>
<gene>
    <name evidence="8" type="ORF">CDEST_00139</name>
</gene>
<keyword evidence="2 6" id="KW-0812">Transmembrane</keyword>
<dbReference type="GO" id="GO:0016020">
    <property type="term" value="C:membrane"/>
    <property type="evidence" value="ECO:0007669"/>
    <property type="project" value="UniProtKB-SubCell"/>
</dbReference>
<dbReference type="Pfam" id="PF20684">
    <property type="entry name" value="Fung_rhodopsin"/>
    <property type="match status" value="1"/>
</dbReference>
<reference evidence="9" key="1">
    <citation type="journal article" date="2023" name="bioRxiv">
        <title>Complete genome of the Medicago anthracnose fungus, Colletotrichum destructivum, reveals a mini-chromosome-like region within a core chromosome.</title>
        <authorList>
            <person name="Lapalu N."/>
            <person name="Simon A."/>
            <person name="Lu A."/>
            <person name="Plaumann P.-L."/>
            <person name="Amselem J."/>
            <person name="Pigne S."/>
            <person name="Auger A."/>
            <person name="Koch C."/>
            <person name="Dallery J.-F."/>
            <person name="O'Connell R.J."/>
        </authorList>
    </citation>
    <scope>NUCLEOTIDE SEQUENCE [LARGE SCALE GENOMIC DNA]</scope>
    <source>
        <strain evidence="9">CBS 520.97</strain>
    </source>
</reference>
<evidence type="ECO:0000256" key="6">
    <source>
        <dbReference type="SAM" id="Phobius"/>
    </source>
</evidence>
<dbReference type="Proteomes" id="UP001322277">
    <property type="component" value="Chromosome 1"/>
</dbReference>
<dbReference type="EMBL" id="CP137305">
    <property type="protein sequence ID" value="WQF75125.1"/>
    <property type="molecule type" value="Genomic_DNA"/>
</dbReference>
<evidence type="ECO:0000256" key="4">
    <source>
        <dbReference type="ARBA" id="ARBA00023136"/>
    </source>
</evidence>
<dbReference type="PANTHER" id="PTHR33048">
    <property type="entry name" value="PTH11-LIKE INTEGRAL MEMBRANE PROTEIN (AFU_ORTHOLOGUE AFUA_5G11245)"/>
    <property type="match status" value="1"/>
</dbReference>
<keyword evidence="4 6" id="KW-0472">Membrane</keyword>
<feature type="transmembrane region" description="Helical" evidence="6">
    <location>
        <begin position="29"/>
        <end position="55"/>
    </location>
</feature>
<dbReference type="KEGG" id="cdet:87936642"/>
<feature type="domain" description="Rhodopsin" evidence="7">
    <location>
        <begin position="55"/>
        <end position="296"/>
    </location>
</feature>
<evidence type="ECO:0000313" key="8">
    <source>
        <dbReference type="EMBL" id="WQF75125.1"/>
    </source>
</evidence>
<evidence type="ECO:0000313" key="9">
    <source>
        <dbReference type="Proteomes" id="UP001322277"/>
    </source>
</evidence>
<feature type="transmembrane region" description="Helical" evidence="6">
    <location>
        <begin position="127"/>
        <end position="145"/>
    </location>
</feature>
<feature type="transmembrane region" description="Helical" evidence="6">
    <location>
        <begin position="233"/>
        <end position="252"/>
    </location>
</feature>
<dbReference type="InterPro" id="IPR052337">
    <property type="entry name" value="SAT4-like"/>
</dbReference>